<reference evidence="1 2" key="1">
    <citation type="submission" date="2017-12" db="EMBL/GenBank/DDBJ databases">
        <title>Draft genome sequence of Ralstonia pickettii 52.</title>
        <authorList>
            <person name="Zheng B."/>
        </authorList>
    </citation>
    <scope>NUCLEOTIDE SEQUENCE [LARGE SCALE GENOMIC DNA]</scope>
    <source>
        <strain evidence="1 2">52</strain>
    </source>
</reference>
<proteinExistence type="predicted"/>
<dbReference type="OrthoDB" id="9155589at2"/>
<dbReference type="EMBL" id="PKQE01000006">
    <property type="protein sequence ID" value="PLC40476.1"/>
    <property type="molecule type" value="Genomic_DNA"/>
</dbReference>
<dbReference type="Proteomes" id="UP000234456">
    <property type="component" value="Unassembled WGS sequence"/>
</dbReference>
<organism evidence="1 2">
    <name type="scientific">Ralstonia pickettii</name>
    <name type="common">Burkholderia pickettii</name>
    <dbReference type="NCBI Taxonomy" id="329"/>
    <lineage>
        <taxon>Bacteria</taxon>
        <taxon>Pseudomonadati</taxon>
        <taxon>Pseudomonadota</taxon>
        <taxon>Betaproteobacteria</taxon>
        <taxon>Burkholderiales</taxon>
        <taxon>Burkholderiaceae</taxon>
        <taxon>Ralstonia</taxon>
    </lineage>
</organism>
<evidence type="ECO:0000313" key="1">
    <source>
        <dbReference type="EMBL" id="PLC40476.1"/>
    </source>
</evidence>
<gene>
    <name evidence="1" type="ORF">C0Q88_21980</name>
</gene>
<sequence length="132" mass="14829">MRVVGVFRELTGSKPIYLPSIYEAQNKLLPQDASDLVAYLRKGVPVFDVMEATRDPFDATKFVSGGASLLSDGTWVWREDLAYYLERYNVGVSSDFIKHARREAAGNLDEAAITSRWKEALAAYERSESSEE</sequence>
<evidence type="ECO:0000313" key="2">
    <source>
        <dbReference type="Proteomes" id="UP000234456"/>
    </source>
</evidence>
<name>A0A2N4TLB1_RALPI</name>
<protein>
    <submittedName>
        <fullName evidence="1">Uncharacterized protein</fullName>
    </submittedName>
</protein>
<comment type="caution">
    <text evidence="1">The sequence shown here is derived from an EMBL/GenBank/DDBJ whole genome shotgun (WGS) entry which is preliminary data.</text>
</comment>
<dbReference type="AlphaFoldDB" id="A0A2N4TLB1"/>
<accession>A0A2N4TLB1</accession>
<dbReference type="RefSeq" id="WP_102067298.1">
    <property type="nucleotide sequence ID" value="NZ_PKQE01000006.1"/>
</dbReference>